<dbReference type="Proteomes" id="UP001595690">
    <property type="component" value="Unassembled WGS sequence"/>
</dbReference>
<dbReference type="Pfam" id="PF00583">
    <property type="entry name" value="Acetyltransf_1"/>
    <property type="match status" value="1"/>
</dbReference>
<gene>
    <name evidence="3" type="ORF">ACFOWZ_14980</name>
</gene>
<evidence type="ECO:0000256" key="1">
    <source>
        <dbReference type="SAM" id="MobiDB-lite"/>
    </source>
</evidence>
<protein>
    <submittedName>
        <fullName evidence="3">GNAT family N-acetyltransferase</fullName>
    </submittedName>
</protein>
<sequence>MPGELVPRAASLVGGRELALRSPDAQVLHVTREDRPVGGMVVSIDEHTQLNSLDFFFVDGDQQGRGTGVLAWRAVEARYPDTRVWTTHTPYFEQRNIHFYVNKCGFAIVEFFHPGHPDPHDHRASSGDSHDGDGTDHMFRFEKVMSPQRRR</sequence>
<name>A0ABV8BQW9_9PSEU</name>
<dbReference type="EMBL" id="JBHRZI010000012">
    <property type="protein sequence ID" value="MFC3892781.1"/>
    <property type="molecule type" value="Genomic_DNA"/>
</dbReference>
<dbReference type="InterPro" id="IPR000182">
    <property type="entry name" value="GNAT_dom"/>
</dbReference>
<evidence type="ECO:0000259" key="2">
    <source>
        <dbReference type="PROSITE" id="PS51186"/>
    </source>
</evidence>
<dbReference type="Gene3D" id="3.40.630.30">
    <property type="match status" value="1"/>
</dbReference>
<accession>A0ABV8BQW9</accession>
<reference evidence="4" key="1">
    <citation type="journal article" date="2019" name="Int. J. Syst. Evol. Microbiol.">
        <title>The Global Catalogue of Microorganisms (GCM) 10K type strain sequencing project: providing services to taxonomists for standard genome sequencing and annotation.</title>
        <authorList>
            <consortium name="The Broad Institute Genomics Platform"/>
            <consortium name="The Broad Institute Genome Sequencing Center for Infectious Disease"/>
            <person name="Wu L."/>
            <person name="Ma J."/>
        </authorList>
    </citation>
    <scope>NUCLEOTIDE SEQUENCE [LARGE SCALE GENOMIC DNA]</scope>
    <source>
        <strain evidence="4">CGMCC 4.7405</strain>
    </source>
</reference>
<dbReference type="InterPro" id="IPR016181">
    <property type="entry name" value="Acyl_CoA_acyltransferase"/>
</dbReference>
<evidence type="ECO:0000313" key="4">
    <source>
        <dbReference type="Proteomes" id="UP001595690"/>
    </source>
</evidence>
<keyword evidence="4" id="KW-1185">Reference proteome</keyword>
<proteinExistence type="predicted"/>
<dbReference type="RefSeq" id="WP_382372745.1">
    <property type="nucleotide sequence ID" value="NZ_JBHRZI010000012.1"/>
</dbReference>
<evidence type="ECO:0000313" key="3">
    <source>
        <dbReference type="EMBL" id="MFC3892781.1"/>
    </source>
</evidence>
<feature type="region of interest" description="Disordered" evidence="1">
    <location>
        <begin position="117"/>
        <end position="151"/>
    </location>
</feature>
<feature type="domain" description="N-acetyltransferase" evidence="2">
    <location>
        <begin position="1"/>
        <end position="125"/>
    </location>
</feature>
<dbReference type="SUPFAM" id="SSF55729">
    <property type="entry name" value="Acyl-CoA N-acyltransferases (Nat)"/>
    <property type="match status" value="1"/>
</dbReference>
<organism evidence="3 4">
    <name type="scientific">Lentzea rhizosphaerae</name>
    <dbReference type="NCBI Taxonomy" id="2041025"/>
    <lineage>
        <taxon>Bacteria</taxon>
        <taxon>Bacillati</taxon>
        <taxon>Actinomycetota</taxon>
        <taxon>Actinomycetes</taxon>
        <taxon>Pseudonocardiales</taxon>
        <taxon>Pseudonocardiaceae</taxon>
        <taxon>Lentzea</taxon>
    </lineage>
</organism>
<comment type="caution">
    <text evidence="3">The sequence shown here is derived from an EMBL/GenBank/DDBJ whole genome shotgun (WGS) entry which is preliminary data.</text>
</comment>
<dbReference type="PROSITE" id="PS51186">
    <property type="entry name" value="GNAT"/>
    <property type="match status" value="1"/>
</dbReference>
<feature type="compositionally biased region" description="Basic and acidic residues" evidence="1">
    <location>
        <begin position="117"/>
        <end position="143"/>
    </location>
</feature>